<evidence type="ECO:0000313" key="2">
    <source>
        <dbReference type="Proteomes" id="UP001056120"/>
    </source>
</evidence>
<accession>A0ACB9HZE1</accession>
<reference evidence="1 2" key="2">
    <citation type="journal article" date="2022" name="Mol. Ecol. Resour.">
        <title>The genomes of chicory, endive, great burdock and yacon provide insights into Asteraceae paleo-polyploidization history and plant inulin production.</title>
        <authorList>
            <person name="Fan W."/>
            <person name="Wang S."/>
            <person name="Wang H."/>
            <person name="Wang A."/>
            <person name="Jiang F."/>
            <person name="Liu H."/>
            <person name="Zhao H."/>
            <person name="Xu D."/>
            <person name="Zhang Y."/>
        </authorList>
    </citation>
    <scope>NUCLEOTIDE SEQUENCE [LARGE SCALE GENOMIC DNA]</scope>
    <source>
        <strain evidence="2">cv. Yunnan</strain>
        <tissue evidence="1">Leaves</tissue>
    </source>
</reference>
<dbReference type="EMBL" id="CM042027">
    <property type="protein sequence ID" value="KAI3801120.1"/>
    <property type="molecule type" value="Genomic_DNA"/>
</dbReference>
<protein>
    <submittedName>
        <fullName evidence="1">Uncharacterized protein</fullName>
    </submittedName>
</protein>
<dbReference type="Proteomes" id="UP001056120">
    <property type="component" value="Linkage Group LG10"/>
</dbReference>
<organism evidence="1 2">
    <name type="scientific">Smallanthus sonchifolius</name>
    <dbReference type="NCBI Taxonomy" id="185202"/>
    <lineage>
        <taxon>Eukaryota</taxon>
        <taxon>Viridiplantae</taxon>
        <taxon>Streptophyta</taxon>
        <taxon>Embryophyta</taxon>
        <taxon>Tracheophyta</taxon>
        <taxon>Spermatophyta</taxon>
        <taxon>Magnoliopsida</taxon>
        <taxon>eudicotyledons</taxon>
        <taxon>Gunneridae</taxon>
        <taxon>Pentapetalae</taxon>
        <taxon>asterids</taxon>
        <taxon>campanulids</taxon>
        <taxon>Asterales</taxon>
        <taxon>Asteraceae</taxon>
        <taxon>Asteroideae</taxon>
        <taxon>Heliantheae alliance</taxon>
        <taxon>Millerieae</taxon>
        <taxon>Smallanthus</taxon>
    </lineage>
</organism>
<comment type="caution">
    <text evidence="1">The sequence shown here is derived from an EMBL/GenBank/DDBJ whole genome shotgun (WGS) entry which is preliminary data.</text>
</comment>
<evidence type="ECO:0000313" key="1">
    <source>
        <dbReference type="EMBL" id="KAI3801120.1"/>
    </source>
</evidence>
<name>A0ACB9HZE1_9ASTR</name>
<proteinExistence type="predicted"/>
<keyword evidence="2" id="KW-1185">Reference proteome</keyword>
<sequence length="215" mass="24172">MKDNSVTQGWPVAPNSKSTSTEMEMEMENSNIDTLRGGRPAQIAISIDQTPPQFPNPAQFLNYPGILYLIYAATLLYMFPSMIALVDLKFQNNAHSVFESRSLFANMAVVAYIIAIPTSVALFCLKASSNWERLPPIYLRILKSVFYFSSLVAPLSFVLVLFLPQRFNLIGYSLVFTLFLFIVACSFSNYIFKKDAPNFDALETSSHHALTIIEE</sequence>
<gene>
    <name evidence="1" type="ORF">L1987_29223</name>
</gene>
<reference evidence="2" key="1">
    <citation type="journal article" date="2022" name="Mol. Ecol. Resour.">
        <title>The genomes of chicory, endive, great burdock and yacon provide insights into Asteraceae palaeo-polyploidization history and plant inulin production.</title>
        <authorList>
            <person name="Fan W."/>
            <person name="Wang S."/>
            <person name="Wang H."/>
            <person name="Wang A."/>
            <person name="Jiang F."/>
            <person name="Liu H."/>
            <person name="Zhao H."/>
            <person name="Xu D."/>
            <person name="Zhang Y."/>
        </authorList>
    </citation>
    <scope>NUCLEOTIDE SEQUENCE [LARGE SCALE GENOMIC DNA]</scope>
    <source>
        <strain evidence="2">cv. Yunnan</strain>
    </source>
</reference>